<proteinExistence type="predicted"/>
<dbReference type="SUPFAM" id="SSF51182">
    <property type="entry name" value="RmlC-like cupins"/>
    <property type="match status" value="1"/>
</dbReference>
<dbReference type="CDD" id="cd02222">
    <property type="entry name" value="cupin_TM1459-like"/>
    <property type="match status" value="1"/>
</dbReference>
<name>A0A2S8G736_9BACT</name>
<sequence>MKVQHFEQSAANPVKMDGAAGCQVRQLINDKDGAPNFAMRQFEVEPGGHTPKHHHPYEHEVYVIAGNGVVMEGDQPREIKAGDVVYVAPDEVHQFQNVGETPLKFLCLVPNAANNAQFVAKPECAE</sequence>
<dbReference type="InterPro" id="IPR014710">
    <property type="entry name" value="RmlC-like_jellyroll"/>
</dbReference>
<evidence type="ECO:0000313" key="4">
    <source>
        <dbReference type="Proteomes" id="UP000239388"/>
    </source>
</evidence>
<evidence type="ECO:0000313" key="3">
    <source>
        <dbReference type="EMBL" id="PQO40061.1"/>
    </source>
</evidence>
<organism evidence="3 4">
    <name type="scientific">Blastopirellula marina</name>
    <dbReference type="NCBI Taxonomy" id="124"/>
    <lineage>
        <taxon>Bacteria</taxon>
        <taxon>Pseudomonadati</taxon>
        <taxon>Planctomycetota</taxon>
        <taxon>Planctomycetia</taxon>
        <taxon>Pirellulales</taxon>
        <taxon>Pirellulaceae</taxon>
        <taxon>Blastopirellula</taxon>
    </lineage>
</organism>
<dbReference type="InterPro" id="IPR013096">
    <property type="entry name" value="Cupin_2"/>
</dbReference>
<dbReference type="InterPro" id="IPR011051">
    <property type="entry name" value="RmlC_Cupin_sf"/>
</dbReference>
<dbReference type="OrthoDB" id="9791297at2"/>
<dbReference type="Gene3D" id="2.60.120.10">
    <property type="entry name" value="Jelly Rolls"/>
    <property type="match status" value="1"/>
</dbReference>
<dbReference type="Proteomes" id="UP000239388">
    <property type="component" value="Unassembled WGS sequence"/>
</dbReference>
<dbReference type="GO" id="GO:0046872">
    <property type="term" value="F:metal ion binding"/>
    <property type="evidence" value="ECO:0007669"/>
    <property type="project" value="UniProtKB-KW"/>
</dbReference>
<dbReference type="PANTHER" id="PTHR35848:SF6">
    <property type="entry name" value="CUPIN TYPE-2 DOMAIN-CONTAINING PROTEIN"/>
    <property type="match status" value="1"/>
</dbReference>
<evidence type="ECO:0000256" key="1">
    <source>
        <dbReference type="ARBA" id="ARBA00022723"/>
    </source>
</evidence>
<accession>A0A2S8G736</accession>
<dbReference type="InterPro" id="IPR051610">
    <property type="entry name" value="GPI/OXD"/>
</dbReference>
<evidence type="ECO:0000259" key="2">
    <source>
        <dbReference type="Pfam" id="PF07883"/>
    </source>
</evidence>
<dbReference type="PANTHER" id="PTHR35848">
    <property type="entry name" value="OXALATE-BINDING PROTEIN"/>
    <property type="match status" value="1"/>
</dbReference>
<feature type="domain" description="Cupin type-2" evidence="2">
    <location>
        <begin position="42"/>
        <end position="108"/>
    </location>
</feature>
<dbReference type="RefSeq" id="WP_105352777.1">
    <property type="nucleotide sequence ID" value="NZ_PUIB01000010.1"/>
</dbReference>
<keyword evidence="1" id="KW-0479">Metal-binding</keyword>
<comment type="caution">
    <text evidence="3">The sequence shown here is derived from an EMBL/GenBank/DDBJ whole genome shotgun (WGS) entry which is preliminary data.</text>
</comment>
<dbReference type="EMBL" id="PUIB01000010">
    <property type="protein sequence ID" value="PQO40061.1"/>
    <property type="molecule type" value="Genomic_DNA"/>
</dbReference>
<protein>
    <submittedName>
        <fullName evidence="3">Cupin</fullName>
    </submittedName>
</protein>
<reference evidence="3 4" key="1">
    <citation type="submission" date="2018-02" db="EMBL/GenBank/DDBJ databases">
        <title>Comparative genomes isolates from brazilian mangrove.</title>
        <authorList>
            <person name="Araujo J.E."/>
            <person name="Taketani R.G."/>
            <person name="Silva M.C.P."/>
            <person name="Loureco M.V."/>
            <person name="Andreote F.D."/>
        </authorList>
    </citation>
    <scope>NUCLEOTIDE SEQUENCE [LARGE SCALE GENOMIC DNA]</scope>
    <source>
        <strain evidence="3 4">NAP PRIS-MGV</strain>
    </source>
</reference>
<dbReference type="AlphaFoldDB" id="A0A2S8G736"/>
<gene>
    <name evidence="3" type="ORF">C5Y98_07030</name>
</gene>
<dbReference type="Pfam" id="PF07883">
    <property type="entry name" value="Cupin_2"/>
    <property type="match status" value="1"/>
</dbReference>